<evidence type="ECO:0000256" key="7">
    <source>
        <dbReference type="SAM" id="Phobius"/>
    </source>
</evidence>
<dbReference type="Pfam" id="PF00482">
    <property type="entry name" value="T2SSF"/>
    <property type="match status" value="1"/>
</dbReference>
<comment type="caution">
    <text evidence="9">The sequence shown here is derived from an EMBL/GenBank/DDBJ whole genome shotgun (WGS) entry which is preliminary data.</text>
</comment>
<keyword evidence="5 7" id="KW-0472">Membrane</keyword>
<protein>
    <submittedName>
        <fullName evidence="9">Type II secretion system F family protein</fullName>
    </submittedName>
</protein>
<evidence type="ECO:0000259" key="8">
    <source>
        <dbReference type="Pfam" id="PF00482"/>
    </source>
</evidence>
<dbReference type="PANTHER" id="PTHR35007">
    <property type="entry name" value="INTEGRAL MEMBRANE PROTEIN-RELATED"/>
    <property type="match status" value="1"/>
</dbReference>
<feature type="transmembrane region" description="Helical" evidence="7">
    <location>
        <begin position="99"/>
        <end position="122"/>
    </location>
</feature>
<evidence type="ECO:0000256" key="5">
    <source>
        <dbReference type="ARBA" id="ARBA00023136"/>
    </source>
</evidence>
<evidence type="ECO:0000256" key="1">
    <source>
        <dbReference type="ARBA" id="ARBA00004651"/>
    </source>
</evidence>
<evidence type="ECO:0000256" key="3">
    <source>
        <dbReference type="ARBA" id="ARBA00022692"/>
    </source>
</evidence>
<feature type="region of interest" description="Disordered" evidence="6">
    <location>
        <begin position="40"/>
        <end position="67"/>
    </location>
</feature>
<feature type="transmembrane region" description="Helical" evidence="7">
    <location>
        <begin position="307"/>
        <end position="327"/>
    </location>
</feature>
<dbReference type="RefSeq" id="WP_209595649.1">
    <property type="nucleotide sequence ID" value="NZ_JAGJCF010000014.1"/>
</dbReference>
<evidence type="ECO:0000313" key="10">
    <source>
        <dbReference type="Proteomes" id="UP000678276"/>
    </source>
</evidence>
<organism evidence="9 10">
    <name type="scientific">Jiella mangrovi</name>
    <dbReference type="NCBI Taxonomy" id="2821407"/>
    <lineage>
        <taxon>Bacteria</taxon>
        <taxon>Pseudomonadati</taxon>
        <taxon>Pseudomonadota</taxon>
        <taxon>Alphaproteobacteria</taxon>
        <taxon>Hyphomicrobiales</taxon>
        <taxon>Aurantimonadaceae</taxon>
        <taxon>Jiella</taxon>
    </lineage>
</organism>
<feature type="transmembrane region" description="Helical" evidence="7">
    <location>
        <begin position="6"/>
        <end position="25"/>
    </location>
</feature>
<evidence type="ECO:0000256" key="4">
    <source>
        <dbReference type="ARBA" id="ARBA00022989"/>
    </source>
</evidence>
<gene>
    <name evidence="9" type="ORF">J6595_16305</name>
</gene>
<dbReference type="EMBL" id="JAGJCF010000014">
    <property type="protein sequence ID" value="MBP0617149.1"/>
    <property type="molecule type" value="Genomic_DNA"/>
</dbReference>
<keyword evidence="3 7" id="KW-0812">Transmembrane</keyword>
<dbReference type="Gene3D" id="1.20.81.30">
    <property type="entry name" value="Type II secretion system (T2SS), domain F"/>
    <property type="match status" value="1"/>
</dbReference>
<name>A0ABS4BLT7_9HYPH</name>
<dbReference type="Proteomes" id="UP000678276">
    <property type="component" value="Unassembled WGS sequence"/>
</dbReference>
<comment type="subcellular location">
    <subcellularLocation>
        <location evidence="1">Cell membrane</location>
        <topology evidence="1">Multi-pass membrane protein</topology>
    </subcellularLocation>
</comment>
<keyword evidence="10" id="KW-1185">Reference proteome</keyword>
<evidence type="ECO:0000313" key="9">
    <source>
        <dbReference type="EMBL" id="MBP0617149.1"/>
    </source>
</evidence>
<feature type="transmembrane region" description="Helical" evidence="7">
    <location>
        <begin position="128"/>
        <end position="149"/>
    </location>
</feature>
<feature type="domain" description="Type II secretion system protein GspF" evidence="8">
    <location>
        <begin position="168"/>
        <end position="292"/>
    </location>
</feature>
<evidence type="ECO:0000256" key="2">
    <source>
        <dbReference type="ARBA" id="ARBA00022475"/>
    </source>
</evidence>
<dbReference type="InterPro" id="IPR042094">
    <property type="entry name" value="T2SS_GspF_sf"/>
</dbReference>
<reference evidence="9 10" key="1">
    <citation type="submission" date="2021-04" db="EMBL/GenBank/DDBJ databases">
        <title>Whole genome sequence of Jiella sp. KSK16Y-1.</title>
        <authorList>
            <person name="Tuo L."/>
        </authorList>
    </citation>
    <scope>NUCLEOTIDE SEQUENCE [LARGE SCALE GENOMIC DNA]</scope>
    <source>
        <strain evidence="9 10">KSK16Y-1</strain>
    </source>
</reference>
<dbReference type="PANTHER" id="PTHR35007:SF1">
    <property type="entry name" value="PILUS ASSEMBLY PROTEIN"/>
    <property type="match status" value="1"/>
</dbReference>
<dbReference type="InterPro" id="IPR018076">
    <property type="entry name" value="T2SS_GspF_dom"/>
</dbReference>
<proteinExistence type="predicted"/>
<evidence type="ECO:0000256" key="6">
    <source>
        <dbReference type="SAM" id="MobiDB-lite"/>
    </source>
</evidence>
<keyword evidence="2" id="KW-1003">Cell membrane</keyword>
<feature type="compositionally biased region" description="Basic and acidic residues" evidence="6">
    <location>
        <begin position="45"/>
        <end position="63"/>
    </location>
</feature>
<keyword evidence="4 7" id="KW-1133">Transmembrane helix</keyword>
<sequence>METGTLLLFVILSTVAAGGLAFAVLQPTIAREKKTLQRRNVVSRSDSDRLAHKASRDRLQEQVKRRKTIQNSLKDLEDRQKERDKHVSKVPLNRRIEQAGWTIGVAQFWLIGAGLGLFAALLCLLFGTPLLITLGVMIIAGLGLPRFFLARARKKRFNAFTQEFPTAIDLIVRGVKSGLPLNDTLKMIASETSEPVRSEFRRIVESQQMGMPITEAVERLYRNIPTSEANFFAIVIGIQAQAGGNLSEALGNLSRVLRERKKMRDKIQAVSMEAKASAGIIGSLPVVVFGLVTLTNPEYISLLYTNIYGQILMGISAFWMLLGIMIMKKMINFDF</sequence>
<accession>A0ABS4BLT7</accession>
<feature type="transmembrane region" description="Helical" evidence="7">
    <location>
        <begin position="276"/>
        <end position="295"/>
    </location>
</feature>